<dbReference type="GeneID" id="63822344"/>
<keyword evidence="2" id="KW-1185">Reference proteome</keyword>
<dbReference type="EMBL" id="KV427713">
    <property type="protein sequence ID" value="KZS99830.1"/>
    <property type="molecule type" value="Genomic_DNA"/>
</dbReference>
<organism evidence="1 2">
    <name type="scientific">Laetiporus sulphureus 93-53</name>
    <dbReference type="NCBI Taxonomy" id="1314785"/>
    <lineage>
        <taxon>Eukaryota</taxon>
        <taxon>Fungi</taxon>
        <taxon>Dikarya</taxon>
        <taxon>Basidiomycota</taxon>
        <taxon>Agaricomycotina</taxon>
        <taxon>Agaricomycetes</taxon>
        <taxon>Polyporales</taxon>
        <taxon>Laetiporus</taxon>
    </lineage>
</organism>
<evidence type="ECO:0000313" key="2">
    <source>
        <dbReference type="Proteomes" id="UP000076871"/>
    </source>
</evidence>
<dbReference type="Proteomes" id="UP000076871">
    <property type="component" value="Unassembled WGS sequence"/>
</dbReference>
<feature type="non-terminal residue" evidence="1">
    <location>
        <position position="1"/>
    </location>
</feature>
<accession>A0A165AX96</accession>
<name>A0A165AX96_9APHY</name>
<gene>
    <name evidence="1" type="ORF">LAESUDRAFT_667516</name>
</gene>
<sequence length="59" mass="6636">ISQAFLDKVVGKYLVQTVGREPLEKRYGVSQTPKFIVSKMNHYSWPKGAGEFGDRNSSC</sequence>
<proteinExistence type="predicted"/>
<evidence type="ECO:0000313" key="1">
    <source>
        <dbReference type="EMBL" id="KZS99830.1"/>
    </source>
</evidence>
<reference evidence="1 2" key="1">
    <citation type="journal article" date="2016" name="Mol. Biol. Evol.">
        <title>Comparative Genomics of Early-Diverging Mushroom-Forming Fungi Provides Insights into the Origins of Lignocellulose Decay Capabilities.</title>
        <authorList>
            <person name="Nagy L.G."/>
            <person name="Riley R."/>
            <person name="Tritt A."/>
            <person name="Adam C."/>
            <person name="Daum C."/>
            <person name="Floudas D."/>
            <person name="Sun H."/>
            <person name="Yadav J.S."/>
            <person name="Pangilinan J."/>
            <person name="Larsson K.H."/>
            <person name="Matsuura K."/>
            <person name="Barry K."/>
            <person name="Labutti K."/>
            <person name="Kuo R."/>
            <person name="Ohm R.A."/>
            <person name="Bhattacharya S.S."/>
            <person name="Shirouzu T."/>
            <person name="Yoshinaga Y."/>
            <person name="Martin F.M."/>
            <person name="Grigoriev I.V."/>
            <person name="Hibbett D.S."/>
        </authorList>
    </citation>
    <scope>NUCLEOTIDE SEQUENCE [LARGE SCALE GENOMIC DNA]</scope>
    <source>
        <strain evidence="1 2">93-53</strain>
    </source>
</reference>
<dbReference type="AlphaFoldDB" id="A0A165AX96"/>
<dbReference type="RefSeq" id="XP_040757571.1">
    <property type="nucleotide sequence ID" value="XM_040905314.1"/>
</dbReference>
<dbReference type="STRING" id="1314785.A0A165AX96"/>
<protein>
    <submittedName>
        <fullName evidence="1">Uncharacterized protein</fullName>
    </submittedName>
</protein>
<dbReference type="InParanoid" id="A0A165AX96"/>
<dbReference type="OrthoDB" id="2435917at2759"/>